<dbReference type="Proteomes" id="UP000830375">
    <property type="component" value="Unassembled WGS sequence"/>
</dbReference>
<dbReference type="EMBL" id="JACTAM010000006">
    <property type="protein sequence ID" value="KAI2663874.1"/>
    <property type="molecule type" value="Genomic_DNA"/>
</dbReference>
<organism evidence="1 2">
    <name type="scientific">Labeo rohita</name>
    <name type="common">Indian major carp</name>
    <name type="synonym">Cyprinus rohita</name>
    <dbReference type="NCBI Taxonomy" id="84645"/>
    <lineage>
        <taxon>Eukaryota</taxon>
        <taxon>Metazoa</taxon>
        <taxon>Chordata</taxon>
        <taxon>Craniata</taxon>
        <taxon>Vertebrata</taxon>
        <taxon>Euteleostomi</taxon>
        <taxon>Actinopterygii</taxon>
        <taxon>Neopterygii</taxon>
        <taxon>Teleostei</taxon>
        <taxon>Ostariophysi</taxon>
        <taxon>Cypriniformes</taxon>
        <taxon>Cyprinidae</taxon>
        <taxon>Labeoninae</taxon>
        <taxon>Labeonini</taxon>
        <taxon>Labeo</taxon>
    </lineage>
</organism>
<gene>
    <name evidence="1" type="ORF">H4Q32_012494</name>
</gene>
<evidence type="ECO:0000313" key="1">
    <source>
        <dbReference type="EMBL" id="KAI2663874.1"/>
    </source>
</evidence>
<proteinExistence type="predicted"/>
<comment type="caution">
    <text evidence="1">The sequence shown here is derived from an EMBL/GenBank/DDBJ whole genome shotgun (WGS) entry which is preliminary data.</text>
</comment>
<protein>
    <submittedName>
        <fullName evidence="1">Regulating synaptic membrane exocytosis protein 4</fullName>
    </submittedName>
</protein>
<reference evidence="1 2" key="1">
    <citation type="submission" date="2022-01" db="EMBL/GenBank/DDBJ databases">
        <title>A high-quality chromosome-level genome assembly of rohu carp, Labeo rohita.</title>
        <authorList>
            <person name="Arick M.A. II"/>
            <person name="Hsu C.-Y."/>
            <person name="Magbanua Z."/>
            <person name="Pechanova O."/>
            <person name="Grover C."/>
            <person name="Miller E."/>
            <person name="Thrash A."/>
            <person name="Ezzel L."/>
            <person name="Alam S."/>
            <person name="Benzie J."/>
            <person name="Hamilton M."/>
            <person name="Karsi A."/>
            <person name="Lawrence M.L."/>
            <person name="Peterson D.G."/>
        </authorList>
    </citation>
    <scope>NUCLEOTIDE SEQUENCE [LARGE SCALE GENOMIC DNA]</scope>
    <source>
        <strain evidence="2">BAU-BD-2019</strain>
        <tissue evidence="1">Blood</tissue>
    </source>
</reference>
<sequence length="179" mass="19955">MPHSLRLSIGVGLLHPLPVESARLFHVYGHQSATVVMLAKTPRAVLRVKNAQARLPKPADTAPAPTPGLYMERSQSRISLSASFEALAIYFPCMNSFDEDDGEIAYLFPLHKFHYLENVSVISVQWSILIGPYEPLCVCVLILNRWPLKCCSIPSHQAQVRKQSVGFFSQVEKKKSQPG</sequence>
<keyword evidence="2" id="KW-1185">Reference proteome</keyword>
<name>A0ABQ8MLY6_LABRO</name>
<accession>A0ABQ8MLY6</accession>
<evidence type="ECO:0000313" key="2">
    <source>
        <dbReference type="Proteomes" id="UP000830375"/>
    </source>
</evidence>